<accession>A0A162THR4</accession>
<name>A0A162THR4_9CLOT</name>
<evidence type="ECO:0000256" key="1">
    <source>
        <dbReference type="SAM" id="Phobius"/>
    </source>
</evidence>
<evidence type="ECO:0000313" key="2">
    <source>
        <dbReference type="EMBL" id="KZL92660.1"/>
    </source>
</evidence>
<comment type="caution">
    <text evidence="2">The sequence shown here is derived from an EMBL/GenBank/DDBJ whole genome shotgun (WGS) entry which is preliminary data.</text>
</comment>
<protein>
    <submittedName>
        <fullName evidence="2">Uncharacterized protein</fullName>
    </submittedName>
</protein>
<keyword evidence="1" id="KW-0472">Membrane</keyword>
<proteinExistence type="predicted"/>
<reference evidence="2 3" key="1">
    <citation type="submission" date="2016-04" db="EMBL/GenBank/DDBJ databases">
        <title>Genome sequence of Clostridium magnum DSM 2767.</title>
        <authorList>
            <person name="Poehlein A."/>
            <person name="Uhlig R."/>
            <person name="Fischer R."/>
            <person name="Bahl H."/>
            <person name="Daniel R."/>
        </authorList>
    </citation>
    <scope>NUCLEOTIDE SEQUENCE [LARGE SCALE GENOMIC DNA]</scope>
    <source>
        <strain evidence="2 3">DSM 2767</strain>
    </source>
</reference>
<dbReference type="AlphaFoldDB" id="A0A162THR4"/>
<dbReference type="EMBL" id="LWAE01000002">
    <property type="protein sequence ID" value="KZL92660.1"/>
    <property type="molecule type" value="Genomic_DNA"/>
</dbReference>
<dbReference type="PATRIC" id="fig|1121326.3.peg.2474"/>
<sequence>MISKIVTGITLGLFFIVIAYVFYNFYKRRKSK</sequence>
<keyword evidence="1" id="KW-1133">Transmembrane helix</keyword>
<keyword evidence="3" id="KW-1185">Reference proteome</keyword>
<feature type="transmembrane region" description="Helical" evidence="1">
    <location>
        <begin position="6"/>
        <end position="26"/>
    </location>
</feature>
<gene>
    <name evidence="2" type="ORF">CLMAG_24740</name>
</gene>
<organism evidence="2 3">
    <name type="scientific">Clostridium magnum DSM 2767</name>
    <dbReference type="NCBI Taxonomy" id="1121326"/>
    <lineage>
        <taxon>Bacteria</taxon>
        <taxon>Bacillati</taxon>
        <taxon>Bacillota</taxon>
        <taxon>Clostridia</taxon>
        <taxon>Eubacteriales</taxon>
        <taxon>Clostridiaceae</taxon>
        <taxon>Clostridium</taxon>
    </lineage>
</organism>
<dbReference type="STRING" id="1121326.CLMAG_24740"/>
<keyword evidence="1" id="KW-0812">Transmembrane</keyword>
<dbReference type="Proteomes" id="UP000076603">
    <property type="component" value="Unassembled WGS sequence"/>
</dbReference>
<evidence type="ECO:0000313" key="3">
    <source>
        <dbReference type="Proteomes" id="UP000076603"/>
    </source>
</evidence>